<proteinExistence type="predicted"/>
<gene>
    <name evidence="1" type="ORF">CRDW_08760</name>
</gene>
<dbReference type="PROSITE" id="PS51257">
    <property type="entry name" value="PROKAR_LIPOPROTEIN"/>
    <property type="match status" value="1"/>
</dbReference>
<reference evidence="1 2" key="1">
    <citation type="journal article" date="2020" name="Microbes Environ.">
        <title>Synthetic bacterial community of duckweed: a simple and stable system to study plant-microbe interactions.</title>
        <authorList>
            <person name="Ishizawa H."/>
            <person name="Tada M."/>
            <person name="Kuroda M."/>
            <person name="Inoue D."/>
            <person name="Futamata H."/>
            <person name="Ike M."/>
        </authorList>
    </citation>
    <scope>NUCLEOTIDE SEQUENCE [LARGE SCALE GENOMIC DNA]</scope>
    <source>
        <strain evidence="1 2">DW100</strain>
    </source>
</reference>
<dbReference type="Proteomes" id="UP001380186">
    <property type="component" value="Chromosome"/>
</dbReference>
<keyword evidence="2" id="KW-1185">Reference proteome</keyword>
<evidence type="ECO:0000313" key="2">
    <source>
        <dbReference type="Proteomes" id="UP001380186"/>
    </source>
</evidence>
<dbReference type="EMBL" id="AP029022">
    <property type="protein sequence ID" value="BEV03502.1"/>
    <property type="molecule type" value="Genomic_DNA"/>
</dbReference>
<evidence type="ECO:0000313" key="1">
    <source>
        <dbReference type="EMBL" id="BEV03502.1"/>
    </source>
</evidence>
<evidence type="ECO:0008006" key="3">
    <source>
        <dbReference type="Google" id="ProtNLM"/>
    </source>
</evidence>
<dbReference type="RefSeq" id="WP_338614402.1">
    <property type="nucleotide sequence ID" value="NZ_AP029022.1"/>
</dbReference>
<protein>
    <recommendedName>
        <fullName evidence="3">Lipoprotein</fullName>
    </recommendedName>
</protein>
<sequence>MKLTYILIALVLFSCKQYEIDRNCFESENKKESQYKEFELDQPETIKKDTDNRNLIYRS</sequence>
<accession>A0ABM8K3L3</accession>
<name>A0ABM8K3L3_9FLAO</name>
<organism evidence="1 2">
    <name type="scientific">Chryseobacterium gambrini</name>
    <dbReference type="NCBI Taxonomy" id="373672"/>
    <lineage>
        <taxon>Bacteria</taxon>
        <taxon>Pseudomonadati</taxon>
        <taxon>Bacteroidota</taxon>
        <taxon>Flavobacteriia</taxon>
        <taxon>Flavobacteriales</taxon>
        <taxon>Weeksellaceae</taxon>
        <taxon>Chryseobacterium group</taxon>
        <taxon>Chryseobacterium</taxon>
    </lineage>
</organism>